<evidence type="ECO:0000313" key="2">
    <source>
        <dbReference type="EMBL" id="RKP00573.1"/>
    </source>
</evidence>
<sequence length="269" mass="29703">MLDLLIVGLGWAGAYVREQGRAEGRAVAATTRDGRDDTIPFAYDASAADLVDRFKALPDAKTVLVTFPLADADAVHGFMAAWRADVTTPQWLYYGSTRAWSTSAGDVAEDATRHTPPNPQVDPGRIASEQAWMQTYGGCVVNLAGLWGGARQPRRWLEGMLASKDALAAKTGVHLIHGRDVARLTWALTARYTPGERWLATDLHSHDWWHIVAALLPADHVAAAWLQELMDATQTYVLPRPHARWRRVRSHDLWRHVGLMPSATQPGCE</sequence>
<organism evidence="1 3">
    <name type="scientific">Caulochytrium protostelioides</name>
    <dbReference type="NCBI Taxonomy" id="1555241"/>
    <lineage>
        <taxon>Eukaryota</taxon>
        <taxon>Fungi</taxon>
        <taxon>Fungi incertae sedis</taxon>
        <taxon>Chytridiomycota</taxon>
        <taxon>Chytridiomycota incertae sedis</taxon>
        <taxon>Chytridiomycetes</taxon>
        <taxon>Caulochytriales</taxon>
        <taxon>Caulochytriaceae</taxon>
        <taxon>Caulochytrium</taxon>
    </lineage>
</organism>
<evidence type="ECO:0000313" key="3">
    <source>
        <dbReference type="Proteomes" id="UP000268535"/>
    </source>
</evidence>
<name>A0A4P9WWD1_9FUNG</name>
<dbReference type="Gene3D" id="3.40.50.720">
    <property type="entry name" value="NAD(P)-binding Rossmann-like Domain"/>
    <property type="match status" value="1"/>
</dbReference>
<dbReference type="PANTHER" id="PTHR40129:SF2">
    <property type="entry name" value="KETOPANTOATE REDUCTASE N-TERMINAL DOMAIN-CONTAINING PROTEIN"/>
    <property type="match status" value="1"/>
</dbReference>
<protein>
    <submittedName>
        <fullName evidence="1">Uncharacterized protein</fullName>
    </submittedName>
</protein>
<dbReference type="Proteomes" id="UP000274922">
    <property type="component" value="Unassembled WGS sequence"/>
</dbReference>
<dbReference type="EMBL" id="ML014209">
    <property type="protein sequence ID" value="RKP00573.1"/>
    <property type="molecule type" value="Genomic_DNA"/>
</dbReference>
<evidence type="ECO:0000313" key="1">
    <source>
        <dbReference type="EMBL" id="RKO97644.1"/>
    </source>
</evidence>
<dbReference type="OrthoDB" id="674948at2759"/>
<reference evidence="2" key="2">
    <citation type="submission" date="2018-04" db="EMBL/GenBank/DDBJ databases">
        <title>Leveraging single-cell genomics to expand the Fungal Tree of Life.</title>
        <authorList>
            <consortium name="DOE Joint Genome Institute"/>
            <person name="Ahrendt S.R."/>
            <person name="Quandt C.A."/>
            <person name="Ciobanu D."/>
            <person name="Clum A."/>
            <person name="Salamov A."/>
            <person name="Andreopoulos B."/>
            <person name="Cheng J.-F."/>
            <person name="Woyke T."/>
            <person name="Pelin A."/>
            <person name="Henrissat B."/>
            <person name="Benny G.L."/>
            <person name="Smith M.E."/>
            <person name="James T.Y."/>
            <person name="Grigoriev I.V."/>
        </authorList>
    </citation>
    <scope>NUCLEOTIDE SEQUENCE</scope>
    <source>
        <strain evidence="2">ATCC 52028</strain>
    </source>
</reference>
<reference evidence="3 4" key="1">
    <citation type="journal article" date="2018" name="Nat. Microbiol.">
        <title>Leveraging single-cell genomics to expand the fungal tree of life.</title>
        <authorList>
            <person name="Ahrendt S.R."/>
            <person name="Quandt C.A."/>
            <person name="Ciobanu D."/>
            <person name="Clum A."/>
            <person name="Salamov A."/>
            <person name="Andreopoulos B."/>
            <person name="Cheng J.F."/>
            <person name="Woyke T."/>
            <person name="Pelin A."/>
            <person name="Henrissat B."/>
            <person name="Reynolds N.K."/>
            <person name="Benny G.L."/>
            <person name="Smith M.E."/>
            <person name="James T.Y."/>
            <person name="Grigoriev I.V."/>
        </authorList>
    </citation>
    <scope>NUCLEOTIDE SEQUENCE [LARGE SCALE GENOMIC DNA]</scope>
    <source>
        <strain evidence="3 4">ATCC 52028</strain>
    </source>
</reference>
<dbReference type="STRING" id="1555241.A0A4P9WWD1"/>
<accession>A0A4P9WWD1</accession>
<keyword evidence="4" id="KW-1185">Reference proteome</keyword>
<dbReference type="PANTHER" id="PTHR40129">
    <property type="entry name" value="KETOPANTOATE REDUCTASE N-TERMINAL DOMAIN-CONTAINING PROTEIN"/>
    <property type="match status" value="1"/>
</dbReference>
<gene>
    <name evidence="1" type="ORF">CAUPRSCDRAFT_6213</name>
    <name evidence="2" type="ORF">CXG81DRAFT_13071</name>
</gene>
<reference evidence="1" key="3">
    <citation type="submission" date="2018-08" db="EMBL/GenBank/DDBJ databases">
        <title>Leveraging single-cell genomics to expand the Fungal Tree of Life.</title>
        <authorList>
            <consortium name="DOE Joint Genome Institute"/>
            <person name="Ahrendt S.R."/>
            <person name="Quandt C.A."/>
            <person name="Ciobanu D."/>
            <person name="Clum A."/>
            <person name="Salamov A."/>
            <person name="Andreopoulos B."/>
            <person name="Cheng J.-F."/>
            <person name="Woyke T."/>
            <person name="Pelin A."/>
            <person name="Henrissat B."/>
            <person name="Reynolds N."/>
            <person name="Benny G.L."/>
            <person name="Smith M.E."/>
            <person name="James T.Y."/>
            <person name="Grigoriev I.V."/>
        </authorList>
    </citation>
    <scope>NUCLEOTIDE SEQUENCE</scope>
    <source>
        <strain evidence="1">ATCC 52028</strain>
    </source>
</reference>
<dbReference type="EMBL" id="ML009204">
    <property type="protein sequence ID" value="RKO97644.1"/>
    <property type="molecule type" value="Genomic_DNA"/>
</dbReference>
<dbReference type="AlphaFoldDB" id="A0A4P9WWD1"/>
<proteinExistence type="predicted"/>
<evidence type="ECO:0000313" key="4">
    <source>
        <dbReference type="Proteomes" id="UP000274922"/>
    </source>
</evidence>
<dbReference type="Proteomes" id="UP000268535">
    <property type="component" value="Unassembled WGS sequence"/>
</dbReference>